<evidence type="ECO:0000256" key="2">
    <source>
        <dbReference type="SAM" id="Phobius"/>
    </source>
</evidence>
<keyword evidence="4" id="KW-1185">Reference proteome</keyword>
<dbReference type="AlphaFoldDB" id="A0A3N2CZC2"/>
<dbReference type="EMBL" id="RKHO01000001">
    <property type="protein sequence ID" value="ROR92889.1"/>
    <property type="molecule type" value="Genomic_DNA"/>
</dbReference>
<keyword evidence="2" id="KW-1133">Transmembrane helix</keyword>
<feature type="transmembrane region" description="Helical" evidence="2">
    <location>
        <begin position="127"/>
        <end position="147"/>
    </location>
</feature>
<feature type="region of interest" description="Disordered" evidence="1">
    <location>
        <begin position="181"/>
        <end position="211"/>
    </location>
</feature>
<keyword evidence="2" id="KW-0472">Membrane</keyword>
<feature type="transmembrane region" description="Helical" evidence="2">
    <location>
        <begin position="153"/>
        <end position="172"/>
    </location>
</feature>
<dbReference type="Proteomes" id="UP000281738">
    <property type="component" value="Unassembled WGS sequence"/>
</dbReference>
<gene>
    <name evidence="3" type="ORF">EDD33_3790</name>
</gene>
<evidence type="ECO:0000313" key="3">
    <source>
        <dbReference type="EMBL" id="ROR92889.1"/>
    </source>
</evidence>
<proteinExistence type="predicted"/>
<keyword evidence="2" id="KW-0812">Transmembrane</keyword>
<dbReference type="RefSeq" id="WP_148077143.1">
    <property type="nucleotide sequence ID" value="NZ_RKHO01000001.1"/>
</dbReference>
<accession>A0A3N2CZC2</accession>
<feature type="compositionally biased region" description="Low complexity" evidence="1">
    <location>
        <begin position="181"/>
        <end position="195"/>
    </location>
</feature>
<dbReference type="OrthoDB" id="3529161at2"/>
<feature type="compositionally biased region" description="Basic and acidic residues" evidence="1">
    <location>
        <begin position="200"/>
        <end position="211"/>
    </location>
</feature>
<reference evidence="3 4" key="1">
    <citation type="submission" date="2018-11" db="EMBL/GenBank/DDBJ databases">
        <title>Sequencing the genomes of 1000 actinobacteria strains.</title>
        <authorList>
            <person name="Klenk H.-P."/>
        </authorList>
    </citation>
    <scope>NUCLEOTIDE SEQUENCE [LARGE SCALE GENOMIC DNA]</scope>
    <source>
        <strain evidence="3 4">DSM 12652</strain>
    </source>
</reference>
<protein>
    <submittedName>
        <fullName evidence="3">Uncharacterized protein</fullName>
    </submittedName>
</protein>
<name>A0A3N2CZC2_9ACTN</name>
<sequence length="211" mass="22105">MTPPPPLQRVAVGLLVVFASATWPPDPSPSWARYDLLADPVGWALVLWGAVPLARVQAGFATARTTAVLAALVSVPLWLPQLRHLLDASGEWAASLPQLAFCLLLAREVRRAADEHGETRVARRFGLLVAGLAVVALLPVVVLGGGVAGLAPVTALLALLVDVALVWSLFAVHRRPWLGGQDRAGAPDGPDGAGRTTAARPREEGDGRRAG</sequence>
<evidence type="ECO:0000313" key="4">
    <source>
        <dbReference type="Proteomes" id="UP000281738"/>
    </source>
</evidence>
<evidence type="ECO:0000256" key="1">
    <source>
        <dbReference type="SAM" id="MobiDB-lite"/>
    </source>
</evidence>
<organism evidence="3 4">
    <name type="scientific">Nocardioides aurantiacus</name>
    <dbReference type="NCBI Taxonomy" id="86796"/>
    <lineage>
        <taxon>Bacteria</taxon>
        <taxon>Bacillati</taxon>
        <taxon>Actinomycetota</taxon>
        <taxon>Actinomycetes</taxon>
        <taxon>Propionibacteriales</taxon>
        <taxon>Nocardioidaceae</taxon>
        <taxon>Nocardioides</taxon>
    </lineage>
</organism>
<comment type="caution">
    <text evidence="3">The sequence shown here is derived from an EMBL/GenBank/DDBJ whole genome shotgun (WGS) entry which is preliminary data.</text>
</comment>